<sequence length="210" mass="22892">MIRIVTADDHELIREGLKKVLLPEPDIALAGEASTLHATLDLLARESIDVLVLDLSLEHGSEIQTLLTVRAAFPAVSVLVLSVHPEERLAIPALKAGAAGYVSKAMAADQVIKAIRKIGSGGRYISPRVAELLAEEVSNPPARPAHQHLTQREREVFQLLGQGMPIKHVAAQLELSISSVNTYRARIFRKMGLRSNAALIRYAVEHRLAD</sequence>
<feature type="domain" description="HTH luxR-type" evidence="4">
    <location>
        <begin position="142"/>
        <end position="207"/>
    </location>
</feature>
<keyword evidence="1 3" id="KW-0597">Phosphoprotein</keyword>
<dbReference type="InterPro" id="IPR016032">
    <property type="entry name" value="Sig_transdc_resp-reg_C-effctor"/>
</dbReference>
<evidence type="ECO:0000313" key="7">
    <source>
        <dbReference type="Proteomes" id="UP000622890"/>
    </source>
</evidence>
<dbReference type="SUPFAM" id="SSF46894">
    <property type="entry name" value="C-terminal effector domain of the bipartite response regulators"/>
    <property type="match status" value="1"/>
</dbReference>
<dbReference type="PROSITE" id="PS50043">
    <property type="entry name" value="HTH_LUXR_2"/>
    <property type="match status" value="1"/>
</dbReference>
<dbReference type="Gene3D" id="3.40.50.2300">
    <property type="match status" value="1"/>
</dbReference>
<dbReference type="InterPro" id="IPR011006">
    <property type="entry name" value="CheY-like_superfamily"/>
</dbReference>
<dbReference type="CDD" id="cd06170">
    <property type="entry name" value="LuxR_C_like"/>
    <property type="match status" value="1"/>
</dbReference>
<gene>
    <name evidence="6" type="ORF">JJB74_02265</name>
</gene>
<accession>A0A934SQ69</accession>
<evidence type="ECO:0000313" key="6">
    <source>
        <dbReference type="EMBL" id="MBK4733444.1"/>
    </source>
</evidence>
<dbReference type="InterPro" id="IPR000792">
    <property type="entry name" value="Tscrpt_reg_LuxR_C"/>
</dbReference>
<dbReference type="Pfam" id="PF00072">
    <property type="entry name" value="Response_reg"/>
    <property type="match status" value="1"/>
</dbReference>
<dbReference type="SUPFAM" id="SSF52172">
    <property type="entry name" value="CheY-like"/>
    <property type="match status" value="1"/>
</dbReference>
<proteinExistence type="predicted"/>
<dbReference type="GO" id="GO:0006355">
    <property type="term" value="P:regulation of DNA-templated transcription"/>
    <property type="evidence" value="ECO:0007669"/>
    <property type="project" value="InterPro"/>
</dbReference>
<keyword evidence="7" id="KW-1185">Reference proteome</keyword>
<dbReference type="Proteomes" id="UP000622890">
    <property type="component" value="Unassembled WGS sequence"/>
</dbReference>
<dbReference type="PANTHER" id="PTHR43214">
    <property type="entry name" value="TWO-COMPONENT RESPONSE REGULATOR"/>
    <property type="match status" value="1"/>
</dbReference>
<keyword evidence="2" id="KW-0238">DNA-binding</keyword>
<evidence type="ECO:0000259" key="5">
    <source>
        <dbReference type="PROSITE" id="PS50110"/>
    </source>
</evidence>
<reference evidence="6" key="1">
    <citation type="submission" date="2021-01" db="EMBL/GenBank/DDBJ databases">
        <title>Genome sequence of strain Noviherbaspirillum sp. DKR-6.</title>
        <authorList>
            <person name="Chaudhary D.K."/>
        </authorList>
    </citation>
    <scope>NUCLEOTIDE SEQUENCE</scope>
    <source>
        <strain evidence="6">DKR-6</strain>
    </source>
</reference>
<protein>
    <submittedName>
        <fullName evidence="6">Response regulator transcription factor</fullName>
    </submittedName>
</protein>
<organism evidence="6 7">
    <name type="scientific">Noviherbaspirillum pedocola</name>
    <dbReference type="NCBI Taxonomy" id="2801341"/>
    <lineage>
        <taxon>Bacteria</taxon>
        <taxon>Pseudomonadati</taxon>
        <taxon>Pseudomonadota</taxon>
        <taxon>Betaproteobacteria</taxon>
        <taxon>Burkholderiales</taxon>
        <taxon>Oxalobacteraceae</taxon>
        <taxon>Noviherbaspirillum</taxon>
    </lineage>
</organism>
<evidence type="ECO:0000259" key="4">
    <source>
        <dbReference type="PROSITE" id="PS50043"/>
    </source>
</evidence>
<dbReference type="SMART" id="SM00448">
    <property type="entry name" value="REC"/>
    <property type="match status" value="1"/>
</dbReference>
<dbReference type="InterPro" id="IPR039420">
    <property type="entry name" value="WalR-like"/>
</dbReference>
<feature type="domain" description="Response regulatory" evidence="5">
    <location>
        <begin position="3"/>
        <end position="119"/>
    </location>
</feature>
<evidence type="ECO:0000256" key="2">
    <source>
        <dbReference type="ARBA" id="ARBA00023125"/>
    </source>
</evidence>
<dbReference type="Pfam" id="PF00196">
    <property type="entry name" value="GerE"/>
    <property type="match status" value="1"/>
</dbReference>
<dbReference type="CDD" id="cd17535">
    <property type="entry name" value="REC_NarL-like"/>
    <property type="match status" value="1"/>
</dbReference>
<dbReference type="AlphaFoldDB" id="A0A934SQ69"/>
<dbReference type="RefSeq" id="WP_200590207.1">
    <property type="nucleotide sequence ID" value="NZ_JAEPBG010000001.1"/>
</dbReference>
<dbReference type="InterPro" id="IPR058245">
    <property type="entry name" value="NreC/VraR/RcsB-like_REC"/>
</dbReference>
<dbReference type="GO" id="GO:0003677">
    <property type="term" value="F:DNA binding"/>
    <property type="evidence" value="ECO:0007669"/>
    <property type="project" value="UniProtKB-KW"/>
</dbReference>
<dbReference type="InterPro" id="IPR001789">
    <property type="entry name" value="Sig_transdc_resp-reg_receiver"/>
</dbReference>
<dbReference type="GO" id="GO:0000160">
    <property type="term" value="P:phosphorelay signal transduction system"/>
    <property type="evidence" value="ECO:0007669"/>
    <property type="project" value="InterPro"/>
</dbReference>
<name>A0A934SQ69_9BURK</name>
<dbReference type="SMART" id="SM00421">
    <property type="entry name" value="HTH_LUXR"/>
    <property type="match status" value="1"/>
</dbReference>
<feature type="modified residue" description="4-aspartylphosphate" evidence="3">
    <location>
        <position position="54"/>
    </location>
</feature>
<dbReference type="PANTHER" id="PTHR43214:SF43">
    <property type="entry name" value="TWO-COMPONENT RESPONSE REGULATOR"/>
    <property type="match status" value="1"/>
</dbReference>
<dbReference type="PRINTS" id="PR00038">
    <property type="entry name" value="HTHLUXR"/>
</dbReference>
<evidence type="ECO:0000256" key="1">
    <source>
        <dbReference type="ARBA" id="ARBA00022553"/>
    </source>
</evidence>
<evidence type="ECO:0000256" key="3">
    <source>
        <dbReference type="PROSITE-ProRule" id="PRU00169"/>
    </source>
</evidence>
<comment type="caution">
    <text evidence="6">The sequence shown here is derived from an EMBL/GenBank/DDBJ whole genome shotgun (WGS) entry which is preliminary data.</text>
</comment>
<dbReference type="EMBL" id="JAEPBG010000001">
    <property type="protein sequence ID" value="MBK4733444.1"/>
    <property type="molecule type" value="Genomic_DNA"/>
</dbReference>
<dbReference type="PROSITE" id="PS50110">
    <property type="entry name" value="RESPONSE_REGULATORY"/>
    <property type="match status" value="1"/>
</dbReference>